<name>A0A834TRR9_9FABA</name>
<dbReference type="AlphaFoldDB" id="A0A834TRR9"/>
<gene>
    <name evidence="1" type="ORF">G2W53_017733</name>
</gene>
<organism evidence="1 2">
    <name type="scientific">Senna tora</name>
    <dbReference type="NCBI Taxonomy" id="362788"/>
    <lineage>
        <taxon>Eukaryota</taxon>
        <taxon>Viridiplantae</taxon>
        <taxon>Streptophyta</taxon>
        <taxon>Embryophyta</taxon>
        <taxon>Tracheophyta</taxon>
        <taxon>Spermatophyta</taxon>
        <taxon>Magnoliopsida</taxon>
        <taxon>eudicotyledons</taxon>
        <taxon>Gunneridae</taxon>
        <taxon>Pentapetalae</taxon>
        <taxon>rosids</taxon>
        <taxon>fabids</taxon>
        <taxon>Fabales</taxon>
        <taxon>Fabaceae</taxon>
        <taxon>Caesalpinioideae</taxon>
        <taxon>Cassia clade</taxon>
        <taxon>Senna</taxon>
    </lineage>
</organism>
<proteinExistence type="predicted"/>
<keyword evidence="2" id="KW-1185">Reference proteome</keyword>
<protein>
    <submittedName>
        <fullName evidence="1">Uncharacterized protein</fullName>
    </submittedName>
</protein>
<reference evidence="1" key="1">
    <citation type="submission" date="2020-09" db="EMBL/GenBank/DDBJ databases">
        <title>Genome-Enabled Discovery of Anthraquinone Biosynthesis in Senna tora.</title>
        <authorList>
            <person name="Kang S.-H."/>
            <person name="Pandey R.P."/>
            <person name="Lee C.-M."/>
            <person name="Sim J.-S."/>
            <person name="Jeong J.-T."/>
            <person name="Choi B.-S."/>
            <person name="Jung M."/>
            <person name="Ginzburg D."/>
            <person name="Zhao K."/>
            <person name="Won S.Y."/>
            <person name="Oh T.-J."/>
            <person name="Yu Y."/>
            <person name="Kim N.-H."/>
            <person name="Lee O.R."/>
            <person name="Lee T.-H."/>
            <person name="Bashyal P."/>
            <person name="Kim T.-S."/>
            <person name="Lee W.-H."/>
            <person name="Kawkins C."/>
            <person name="Kim C.-K."/>
            <person name="Kim J.S."/>
            <person name="Ahn B.O."/>
            <person name="Rhee S.Y."/>
            <person name="Sohng J.K."/>
        </authorList>
    </citation>
    <scope>NUCLEOTIDE SEQUENCE</scope>
    <source>
        <tissue evidence="1">Leaf</tissue>
    </source>
</reference>
<evidence type="ECO:0000313" key="2">
    <source>
        <dbReference type="Proteomes" id="UP000634136"/>
    </source>
</evidence>
<dbReference type="Proteomes" id="UP000634136">
    <property type="component" value="Unassembled WGS sequence"/>
</dbReference>
<evidence type="ECO:0000313" key="1">
    <source>
        <dbReference type="EMBL" id="KAF7826569.1"/>
    </source>
</evidence>
<dbReference type="EMBL" id="JAAIUW010000006">
    <property type="protein sequence ID" value="KAF7826569.1"/>
    <property type="molecule type" value="Genomic_DNA"/>
</dbReference>
<comment type="caution">
    <text evidence="1">The sequence shown here is derived from an EMBL/GenBank/DDBJ whole genome shotgun (WGS) entry which is preliminary data.</text>
</comment>
<accession>A0A834TRR9</accession>
<sequence length="122" mass="13510">MTNFASIHLASINIHDVFDNPQCFGAQNQRISSFISKQNFVSMVVNGPGNCQSLLNDVNSITLGVLKLLVLEESVDPIGKIPLKIRSSDSQRRSHPDSSDKRAVFEEVINTFPFMATERTST</sequence>